<dbReference type="InterPro" id="IPR045158">
    <property type="entry name" value="KEA4/5/6-like"/>
</dbReference>
<evidence type="ECO:0000256" key="8">
    <source>
        <dbReference type="ARBA" id="ARBA00023136"/>
    </source>
</evidence>
<dbReference type="InterPro" id="IPR006153">
    <property type="entry name" value="Cation/H_exchanger_TM"/>
</dbReference>
<dbReference type="Pfam" id="PF00999">
    <property type="entry name" value="Na_H_Exchanger"/>
    <property type="match status" value="1"/>
</dbReference>
<evidence type="ECO:0000256" key="9">
    <source>
        <dbReference type="SAM" id="MobiDB-lite"/>
    </source>
</evidence>
<evidence type="ECO:0000256" key="3">
    <source>
        <dbReference type="ARBA" id="ARBA00022449"/>
    </source>
</evidence>
<feature type="transmembrane region" description="Helical" evidence="10">
    <location>
        <begin position="660"/>
        <end position="681"/>
    </location>
</feature>
<name>A0ABR4NDU5_9FUNG</name>
<evidence type="ECO:0000256" key="2">
    <source>
        <dbReference type="ARBA" id="ARBA00022448"/>
    </source>
</evidence>
<evidence type="ECO:0000256" key="6">
    <source>
        <dbReference type="ARBA" id="ARBA00022989"/>
    </source>
</evidence>
<feature type="transmembrane region" description="Helical" evidence="10">
    <location>
        <begin position="363"/>
        <end position="379"/>
    </location>
</feature>
<protein>
    <recommendedName>
        <fullName evidence="12">Cation/H+ exchanger transmembrane domain-containing protein</fullName>
    </recommendedName>
</protein>
<evidence type="ECO:0000256" key="1">
    <source>
        <dbReference type="ARBA" id="ARBA00004141"/>
    </source>
</evidence>
<keyword evidence="8 10" id="KW-0472">Membrane</keyword>
<dbReference type="InterPro" id="IPR038770">
    <property type="entry name" value="Na+/solute_symporter_sf"/>
</dbReference>
<evidence type="ECO:0000313" key="14">
    <source>
        <dbReference type="Proteomes" id="UP001527925"/>
    </source>
</evidence>
<feature type="chain" id="PRO_5045794704" description="Cation/H+ exchanger transmembrane domain-containing protein" evidence="11">
    <location>
        <begin position="22"/>
        <end position="711"/>
    </location>
</feature>
<keyword evidence="5 11" id="KW-0732">Signal</keyword>
<dbReference type="Gene3D" id="1.20.1530.20">
    <property type="match status" value="1"/>
</dbReference>
<evidence type="ECO:0000256" key="11">
    <source>
        <dbReference type="SAM" id="SignalP"/>
    </source>
</evidence>
<dbReference type="PANTHER" id="PTHR16254">
    <property type="entry name" value="POTASSIUM/PROTON ANTIPORTER-RELATED"/>
    <property type="match status" value="1"/>
</dbReference>
<keyword evidence="4 10" id="KW-0812">Transmembrane</keyword>
<feature type="domain" description="Cation/H+ exchanger transmembrane" evidence="12">
    <location>
        <begin position="320"/>
        <end position="678"/>
    </location>
</feature>
<dbReference type="PROSITE" id="PS51257">
    <property type="entry name" value="PROKAR_LIPOPROTEIN"/>
    <property type="match status" value="1"/>
</dbReference>
<feature type="region of interest" description="Disordered" evidence="9">
    <location>
        <begin position="52"/>
        <end position="90"/>
    </location>
</feature>
<keyword evidence="6 10" id="KW-1133">Transmembrane helix</keyword>
<feature type="transmembrane region" description="Helical" evidence="10">
    <location>
        <begin position="419"/>
        <end position="437"/>
    </location>
</feature>
<evidence type="ECO:0000256" key="4">
    <source>
        <dbReference type="ARBA" id="ARBA00022692"/>
    </source>
</evidence>
<accession>A0ABR4NDU5</accession>
<dbReference type="PANTHER" id="PTHR16254:SF14">
    <property type="entry name" value="TRANSMEMBRANE AND COILED-COIL DOMAIN-CONTAINING PROTEIN 3"/>
    <property type="match status" value="1"/>
</dbReference>
<gene>
    <name evidence="13" type="ORF">HK105_202575</name>
</gene>
<feature type="transmembrane region" description="Helical" evidence="10">
    <location>
        <begin position="449"/>
        <end position="471"/>
    </location>
</feature>
<dbReference type="EMBL" id="JADGIZ020000009">
    <property type="protein sequence ID" value="KAL2917702.1"/>
    <property type="molecule type" value="Genomic_DNA"/>
</dbReference>
<sequence>MRVPAVLAALLVQACVCLGDAASGAQDARGVAAPLGAPVALQAAALAEAARPEAPALEPRDAEVKAADAGTGPPPLVPPHPSPPLPPSDLASLDLDSIVLQRQRMVADLNTERARLAADNDQGQHNKTLELIDSRIQRLALLEDVVRSSLDIYSSVVRGHNATEMDVVMETENLMLIDKFQNLVLRAKNDHLAIVENKKNMDKNAKKLEAEHAKQKQEQQPGIVGDVMKDVANEADRLESNLKGDSFKESQKLKDTTVETVLKVEDPKNNSTAKNAGEKAAPVLIDSQNNQYVLSKSGDATAHVEDTRLLNDILLLLVTCFACATIFHVLRMPSFFGYLLAGVLLGPPGYIKNAVQVETISRGLGVIFIMFFLGLEFNFSRIKRVWSASIIGSAVPFMLITVGAIMVGNQLGSKPAESLVVGASLSLSSTVVVLSFLKTNESETVYGRTIVGILIAQDVLLGFLLALMPALEKSGMEALFTALRLIGWLLVFLLGCAVGASPITRLLQWLLPTRGSGQEVYLLANIGLCLLVIYFGSLCDQSLELCCFVAGVMVATRKNVADATIHVVEPLRGMFSALFFASIGLHIYPSFLVNEGGLLIILTTLTVVAKVVISTLVLKAILGFRWTTSITASVGLGQISEFTFVFASKAKSLHILSRETFYLLLGVTTLSLLVSPALWHITSYFDGRRRAGDAGFKRTASDLEYQALADE</sequence>
<feature type="signal peptide" evidence="11">
    <location>
        <begin position="1"/>
        <end position="21"/>
    </location>
</feature>
<comment type="subcellular location">
    <subcellularLocation>
        <location evidence="1">Membrane</location>
        <topology evidence="1">Multi-pass membrane protein</topology>
    </subcellularLocation>
</comment>
<feature type="transmembrane region" description="Helical" evidence="10">
    <location>
        <begin position="519"/>
        <end position="536"/>
    </location>
</feature>
<proteinExistence type="predicted"/>
<feature type="transmembrane region" description="Helical" evidence="10">
    <location>
        <begin position="386"/>
        <end position="407"/>
    </location>
</feature>
<evidence type="ECO:0000259" key="12">
    <source>
        <dbReference type="Pfam" id="PF00999"/>
    </source>
</evidence>
<feature type="transmembrane region" description="Helical" evidence="10">
    <location>
        <begin position="313"/>
        <end position="330"/>
    </location>
</feature>
<feature type="transmembrane region" description="Helical" evidence="10">
    <location>
        <begin position="483"/>
        <end position="507"/>
    </location>
</feature>
<reference evidence="13 14" key="1">
    <citation type="submission" date="2023-09" db="EMBL/GenBank/DDBJ databases">
        <title>Pangenome analysis of Batrachochytrium dendrobatidis and related Chytrids.</title>
        <authorList>
            <person name="Yacoub M.N."/>
            <person name="Stajich J.E."/>
            <person name="James T.Y."/>
        </authorList>
    </citation>
    <scope>NUCLEOTIDE SEQUENCE [LARGE SCALE GENOMIC DNA]</scope>
    <source>
        <strain evidence="13 14">JEL0888</strain>
    </source>
</reference>
<evidence type="ECO:0000256" key="5">
    <source>
        <dbReference type="ARBA" id="ARBA00022729"/>
    </source>
</evidence>
<evidence type="ECO:0000256" key="10">
    <source>
        <dbReference type="SAM" id="Phobius"/>
    </source>
</evidence>
<feature type="compositionally biased region" description="Pro residues" evidence="9">
    <location>
        <begin position="72"/>
        <end position="87"/>
    </location>
</feature>
<keyword evidence="14" id="KW-1185">Reference proteome</keyword>
<dbReference type="Proteomes" id="UP001527925">
    <property type="component" value="Unassembled WGS sequence"/>
</dbReference>
<keyword evidence="2" id="KW-0813">Transport</keyword>
<keyword evidence="3" id="KW-0050">Antiport</keyword>
<keyword evidence="7" id="KW-0406">Ion transport</keyword>
<evidence type="ECO:0000256" key="7">
    <source>
        <dbReference type="ARBA" id="ARBA00023065"/>
    </source>
</evidence>
<evidence type="ECO:0000313" key="13">
    <source>
        <dbReference type="EMBL" id="KAL2917702.1"/>
    </source>
</evidence>
<comment type="caution">
    <text evidence="13">The sequence shown here is derived from an EMBL/GenBank/DDBJ whole genome shotgun (WGS) entry which is preliminary data.</text>
</comment>
<feature type="transmembrane region" description="Helical" evidence="10">
    <location>
        <begin position="597"/>
        <end position="618"/>
    </location>
</feature>
<organism evidence="13 14">
    <name type="scientific">Polyrhizophydium stewartii</name>
    <dbReference type="NCBI Taxonomy" id="2732419"/>
    <lineage>
        <taxon>Eukaryota</taxon>
        <taxon>Fungi</taxon>
        <taxon>Fungi incertae sedis</taxon>
        <taxon>Chytridiomycota</taxon>
        <taxon>Chytridiomycota incertae sedis</taxon>
        <taxon>Chytridiomycetes</taxon>
        <taxon>Rhizophydiales</taxon>
        <taxon>Rhizophydiales incertae sedis</taxon>
        <taxon>Polyrhizophydium</taxon>
    </lineage>
</organism>